<organism evidence="1 2">
    <name type="scientific">Castanea mollissima</name>
    <name type="common">Chinese chestnut</name>
    <dbReference type="NCBI Taxonomy" id="60419"/>
    <lineage>
        <taxon>Eukaryota</taxon>
        <taxon>Viridiplantae</taxon>
        <taxon>Streptophyta</taxon>
        <taxon>Embryophyta</taxon>
        <taxon>Tracheophyta</taxon>
        <taxon>Spermatophyta</taxon>
        <taxon>Magnoliopsida</taxon>
        <taxon>eudicotyledons</taxon>
        <taxon>Gunneridae</taxon>
        <taxon>Pentapetalae</taxon>
        <taxon>rosids</taxon>
        <taxon>fabids</taxon>
        <taxon>Fagales</taxon>
        <taxon>Fagaceae</taxon>
        <taxon>Castanea</taxon>
    </lineage>
</organism>
<gene>
    <name evidence="1" type="ORF">CMV_022918</name>
</gene>
<dbReference type="OrthoDB" id="10376501at2759"/>
<evidence type="ECO:0000313" key="1">
    <source>
        <dbReference type="EMBL" id="KAF3951423.1"/>
    </source>
</evidence>
<evidence type="ECO:0000313" key="2">
    <source>
        <dbReference type="Proteomes" id="UP000737018"/>
    </source>
</evidence>
<accession>A0A8J4QIM3</accession>
<comment type="caution">
    <text evidence="1">The sequence shown here is derived from an EMBL/GenBank/DDBJ whole genome shotgun (WGS) entry which is preliminary data.</text>
</comment>
<protein>
    <submittedName>
        <fullName evidence="1">Uncharacterized protein</fullName>
    </submittedName>
</protein>
<sequence>MVEDSSFKDDQQRWLKIRASKIRGWQHRRHRSCLSSPQHRDPHPQGPQVMHFDFYVGMQECIFEGIDQDLFAKRNGALPKAKEIIVSGGKVKACSPDLFNCFGFPSTTMPAMRYGLWEPDARLNTSRLPSLFFTAQPHARPLTSHSSEKATRIGATYLRFEIHMIL</sequence>
<dbReference type="Proteomes" id="UP000737018">
    <property type="component" value="Unassembled WGS sequence"/>
</dbReference>
<reference evidence="1" key="1">
    <citation type="submission" date="2020-03" db="EMBL/GenBank/DDBJ databases">
        <title>Castanea mollissima Vanexum genome sequencing.</title>
        <authorList>
            <person name="Staton M."/>
        </authorList>
    </citation>
    <scope>NUCLEOTIDE SEQUENCE</scope>
    <source>
        <tissue evidence="1">Leaf</tissue>
    </source>
</reference>
<proteinExistence type="predicted"/>
<dbReference type="AlphaFoldDB" id="A0A8J4QIM3"/>
<dbReference type="EMBL" id="JRKL02004943">
    <property type="protein sequence ID" value="KAF3951423.1"/>
    <property type="molecule type" value="Genomic_DNA"/>
</dbReference>
<name>A0A8J4QIM3_9ROSI</name>
<keyword evidence="2" id="KW-1185">Reference proteome</keyword>